<feature type="binding site" evidence="3">
    <location>
        <begin position="218"/>
        <end position="219"/>
    </location>
    <ligand>
        <name>substrate</name>
    </ligand>
</feature>
<dbReference type="PANTHER" id="PTHR31689:SF0">
    <property type="entry name" value="DIAMINOPIMELATE EPIMERASE"/>
    <property type="match status" value="1"/>
</dbReference>
<dbReference type="EC" id="5.1.1.7" evidence="3 4"/>
<feature type="binding site" evidence="3">
    <location>
        <position position="200"/>
    </location>
    <ligand>
        <name>substrate</name>
    </ligand>
</feature>
<evidence type="ECO:0000256" key="5">
    <source>
        <dbReference type="SAM" id="MobiDB-lite"/>
    </source>
</evidence>
<dbReference type="AlphaFoldDB" id="U1N2Q1"/>
<keyword evidence="3" id="KW-0457">Lysine biosynthesis</keyword>
<keyword evidence="3" id="KW-0028">Amino-acid biosynthesis</keyword>
<feature type="active site" description="Proton donor" evidence="3">
    <location>
        <position position="88"/>
    </location>
</feature>
<keyword evidence="3" id="KW-0963">Cytoplasm</keyword>
<proteinExistence type="inferred from homology"/>
<dbReference type="HAMAP" id="MF_00197">
    <property type="entry name" value="DAP_epimerase"/>
    <property type="match status" value="1"/>
</dbReference>
<keyword evidence="2 3" id="KW-0413">Isomerase</keyword>
<organism evidence="6 7">
    <name type="scientific">Haloquadratum walsbyi J07HQW1</name>
    <dbReference type="NCBI Taxonomy" id="1238424"/>
    <lineage>
        <taxon>Archaea</taxon>
        <taxon>Methanobacteriati</taxon>
        <taxon>Methanobacteriota</taxon>
        <taxon>Stenosarchaea group</taxon>
        <taxon>Halobacteria</taxon>
        <taxon>Halobacteriales</taxon>
        <taxon>Haloferacaceae</taxon>
        <taxon>Haloquadratum</taxon>
    </lineage>
</organism>
<feature type="compositionally biased region" description="Polar residues" evidence="5">
    <location>
        <begin position="284"/>
        <end position="295"/>
    </location>
</feature>
<feature type="binding site" evidence="3">
    <location>
        <position position="79"/>
    </location>
    <ligand>
        <name>substrate</name>
    </ligand>
</feature>
<comment type="function">
    <text evidence="3">Catalyzes the stereoinversion of LL-2,6-diaminopimelate (L,L-DAP) to meso-diaminopimelate (meso-DAP), a precursor of L-lysine.</text>
</comment>
<comment type="subunit">
    <text evidence="3">Homodimer.</text>
</comment>
<evidence type="ECO:0000256" key="1">
    <source>
        <dbReference type="ARBA" id="ARBA00010219"/>
    </source>
</evidence>
<dbReference type="HOGENOM" id="CLU_053306_3_0_2"/>
<gene>
    <name evidence="3" type="primary">dapF</name>
    <name evidence="6" type="ORF">J07HQW1_00813</name>
</gene>
<dbReference type="GO" id="GO:0005829">
    <property type="term" value="C:cytosol"/>
    <property type="evidence" value="ECO:0007669"/>
    <property type="project" value="TreeGrafter"/>
</dbReference>
<reference evidence="6 7" key="1">
    <citation type="journal article" date="2013" name="PLoS ONE">
        <title>Assembly-driven community genomics of a hypersaline microbial ecosystem.</title>
        <authorList>
            <person name="Podell S."/>
            <person name="Ugalde J.A."/>
            <person name="Narasingarao P."/>
            <person name="Banfield J.F."/>
            <person name="Heidelberg K.B."/>
            <person name="Allen E.E."/>
        </authorList>
    </citation>
    <scope>NUCLEOTIDE SEQUENCE [LARGE SCALE GENOMIC DNA]</scope>
    <source>
        <strain evidence="7">J07HQW1</strain>
    </source>
</reference>
<evidence type="ECO:0000313" key="6">
    <source>
        <dbReference type="EMBL" id="ERG90785.1"/>
    </source>
</evidence>
<dbReference type="Pfam" id="PF01678">
    <property type="entry name" value="DAP_epimerase"/>
    <property type="match status" value="2"/>
</dbReference>
<comment type="pathway">
    <text evidence="3">Amino-acid biosynthesis; L-lysine biosynthesis via DAP pathway; DL-2,6-diaminopimelate from LL-2,6-diaminopimelate: step 1/1.</text>
</comment>
<dbReference type="GO" id="GO:0009089">
    <property type="term" value="P:lysine biosynthetic process via diaminopimelate"/>
    <property type="evidence" value="ECO:0007669"/>
    <property type="project" value="UniProtKB-UniRule"/>
</dbReference>
<dbReference type="GO" id="GO:0008837">
    <property type="term" value="F:diaminopimelate epimerase activity"/>
    <property type="evidence" value="ECO:0007669"/>
    <property type="project" value="UniProtKB-UniRule"/>
</dbReference>
<dbReference type="InterPro" id="IPR001653">
    <property type="entry name" value="DAP_epimerase_DapF"/>
</dbReference>
<dbReference type="Proteomes" id="UP000030649">
    <property type="component" value="Unassembled WGS sequence"/>
</dbReference>
<dbReference type="EMBL" id="KE356560">
    <property type="protein sequence ID" value="ERG90785.1"/>
    <property type="molecule type" value="Genomic_DNA"/>
</dbReference>
<feature type="binding site" evidence="3">
    <location>
        <begin position="229"/>
        <end position="230"/>
    </location>
    <ligand>
        <name>substrate</name>
    </ligand>
</feature>
<dbReference type="UniPathway" id="UPA00034">
    <property type="reaction ID" value="UER00025"/>
</dbReference>
<comment type="subcellular location">
    <subcellularLocation>
        <location evidence="3">Cytoplasm</location>
    </subcellularLocation>
</comment>
<dbReference type="STRING" id="1238424.J07HQW1_00813"/>
<evidence type="ECO:0000256" key="4">
    <source>
        <dbReference type="NCBIfam" id="TIGR00652"/>
    </source>
</evidence>
<feature type="region of interest" description="Disordered" evidence="5">
    <location>
        <begin position="284"/>
        <end position="336"/>
    </location>
</feature>
<name>U1N2Q1_9EURY</name>
<sequence>MSNNSALIGVTKYHGTGNDFIIVDATNRIPNRRAFAKVHCNRDTGVSHDTTDRRGADGVLFLTLKQQRTPIRVEMKLIQPDGSTAAMCGNGARVAAAWAAEREEATKVIVETPAGARRATLSDTTVTIEMGTPAFTPSQVPLATDRDTALINEQVGSLSVTAVNTGVPHAVAMVDDIDSISLNDIAPPIRHASMFPAGVNVTLGELTGAAQFRQRTYERGVESETRSCGTGAVAVGAVARRLGIVETDTPITVRPPGGELRVSVVSDQSATLTGSVEREFQTELSVVTESPTHSKTSSTTQPGSSDSDPDSDSSSGPGSEQNPKSVSDSLQDNVTR</sequence>
<feature type="site" description="Could be important to modulate the pK values of the two catalytic cysteine residues" evidence="3">
    <location>
        <position position="218"/>
    </location>
</feature>
<feature type="active site" description="Proton acceptor" evidence="3">
    <location>
        <position position="228"/>
    </location>
</feature>
<feature type="site" description="Could be important to modulate the pK values of the two catalytic cysteine residues" evidence="3">
    <location>
        <position position="169"/>
    </location>
</feature>
<accession>U1N2Q1</accession>
<feature type="compositionally biased region" description="Polar residues" evidence="5">
    <location>
        <begin position="320"/>
        <end position="336"/>
    </location>
</feature>
<dbReference type="NCBIfam" id="TIGR00652">
    <property type="entry name" value="DapF"/>
    <property type="match status" value="1"/>
</dbReference>
<evidence type="ECO:0000313" key="7">
    <source>
        <dbReference type="Proteomes" id="UP000030649"/>
    </source>
</evidence>
<evidence type="ECO:0000256" key="2">
    <source>
        <dbReference type="ARBA" id="ARBA00023235"/>
    </source>
</evidence>
<comment type="caution">
    <text evidence="3">Lacks conserved residue(s) required for the propagation of feature annotation.</text>
</comment>
<dbReference type="Gene3D" id="3.10.310.10">
    <property type="entry name" value="Diaminopimelate Epimerase, Chain A, domain 1"/>
    <property type="match status" value="2"/>
</dbReference>
<comment type="catalytic activity">
    <reaction evidence="3">
        <text>(2S,6S)-2,6-diaminopimelate = meso-2,6-diaminopimelate</text>
        <dbReference type="Rhea" id="RHEA:15393"/>
        <dbReference type="ChEBI" id="CHEBI:57609"/>
        <dbReference type="ChEBI" id="CHEBI:57791"/>
        <dbReference type="EC" id="5.1.1.7"/>
    </reaction>
</comment>
<protein>
    <recommendedName>
        <fullName evidence="3 4">Diaminopimelate epimerase</fullName>
        <shortName evidence="3">DAP epimerase</shortName>
        <ecNumber evidence="3 4">5.1.1.7</ecNumber>
    </recommendedName>
    <alternativeName>
        <fullName evidence="3">PLP-independent amino acid racemase</fullName>
    </alternativeName>
</protein>
<dbReference type="SUPFAM" id="SSF54506">
    <property type="entry name" value="Diaminopimelate epimerase-like"/>
    <property type="match status" value="2"/>
</dbReference>
<feature type="binding site" evidence="3">
    <location>
        <position position="18"/>
    </location>
    <ligand>
        <name>substrate</name>
    </ligand>
</feature>
<evidence type="ECO:0000256" key="3">
    <source>
        <dbReference type="HAMAP-Rule" id="MF_00197"/>
    </source>
</evidence>
<feature type="compositionally biased region" description="Low complexity" evidence="5">
    <location>
        <begin position="296"/>
        <end position="319"/>
    </location>
</feature>
<dbReference type="PANTHER" id="PTHR31689">
    <property type="entry name" value="DIAMINOPIMELATE EPIMERASE, CHLOROPLASTIC"/>
    <property type="match status" value="1"/>
</dbReference>
<feature type="binding site" evidence="3">
    <location>
        <begin position="89"/>
        <end position="90"/>
    </location>
    <ligand>
        <name>substrate</name>
    </ligand>
</feature>
<comment type="similarity">
    <text evidence="1 3">Belongs to the diaminopimelate epimerase family.</text>
</comment>